<evidence type="ECO:0000256" key="2">
    <source>
        <dbReference type="ARBA" id="ARBA00022692"/>
    </source>
</evidence>
<dbReference type="PANTHER" id="PTHR23510">
    <property type="entry name" value="INNER MEMBRANE TRANSPORT PROTEIN YAJR"/>
    <property type="match status" value="1"/>
</dbReference>
<dbReference type="Proteomes" id="UP001432027">
    <property type="component" value="Unassembled WGS sequence"/>
</dbReference>
<keyword evidence="4 5" id="KW-0472">Membrane</keyword>
<feature type="non-terminal residue" evidence="6">
    <location>
        <position position="1"/>
    </location>
</feature>
<keyword evidence="7" id="KW-1185">Reference proteome</keyword>
<dbReference type="GO" id="GO:0005765">
    <property type="term" value="C:lysosomal membrane"/>
    <property type="evidence" value="ECO:0007669"/>
    <property type="project" value="TreeGrafter"/>
</dbReference>
<evidence type="ECO:0008006" key="8">
    <source>
        <dbReference type="Google" id="ProtNLM"/>
    </source>
</evidence>
<gene>
    <name evidence="6" type="ORF">PENTCL1PPCAC_14048</name>
</gene>
<evidence type="ECO:0000256" key="1">
    <source>
        <dbReference type="ARBA" id="ARBA00004141"/>
    </source>
</evidence>
<protein>
    <recommendedName>
        <fullName evidence="8">G protein-coupled receptor</fullName>
    </recommendedName>
</protein>
<accession>A0AAV5TF86</accession>
<keyword evidence="3 5" id="KW-1133">Transmembrane helix</keyword>
<comment type="subcellular location">
    <subcellularLocation>
        <location evidence="1">Membrane</location>
        <topology evidence="1">Multi-pass membrane protein</topology>
    </subcellularLocation>
</comment>
<dbReference type="EMBL" id="BTSX01000004">
    <property type="protein sequence ID" value="GMS91873.1"/>
    <property type="molecule type" value="Genomic_DNA"/>
</dbReference>
<comment type="caution">
    <text evidence="6">The sequence shown here is derived from an EMBL/GenBank/DDBJ whole genome shotgun (WGS) entry which is preliminary data.</text>
</comment>
<organism evidence="6 7">
    <name type="scientific">Pristionchus entomophagus</name>
    <dbReference type="NCBI Taxonomy" id="358040"/>
    <lineage>
        <taxon>Eukaryota</taxon>
        <taxon>Metazoa</taxon>
        <taxon>Ecdysozoa</taxon>
        <taxon>Nematoda</taxon>
        <taxon>Chromadorea</taxon>
        <taxon>Rhabditida</taxon>
        <taxon>Rhabditina</taxon>
        <taxon>Diplogasteromorpha</taxon>
        <taxon>Diplogasteroidea</taxon>
        <taxon>Neodiplogasteridae</taxon>
        <taxon>Pristionchus</taxon>
    </lineage>
</organism>
<name>A0AAV5TF86_9BILA</name>
<evidence type="ECO:0000256" key="3">
    <source>
        <dbReference type="ARBA" id="ARBA00022989"/>
    </source>
</evidence>
<reference evidence="6" key="1">
    <citation type="submission" date="2023-10" db="EMBL/GenBank/DDBJ databases">
        <title>Genome assembly of Pristionchus species.</title>
        <authorList>
            <person name="Yoshida K."/>
            <person name="Sommer R.J."/>
        </authorList>
    </citation>
    <scope>NUCLEOTIDE SEQUENCE</scope>
    <source>
        <strain evidence="6">RS0144</strain>
    </source>
</reference>
<evidence type="ECO:0000256" key="5">
    <source>
        <dbReference type="SAM" id="Phobius"/>
    </source>
</evidence>
<keyword evidence="2 5" id="KW-0812">Transmembrane</keyword>
<sequence>FRIAGPMLSALYALSGQEIVVLMAVCQVRFVCCPRSSLAARSSQVVSIIPWAIILIVTTGFALPSAAMSLDTIYSKMIGNIDQNVMQSVFVIADDIIQIFGPIYAS</sequence>
<proteinExistence type="predicted"/>
<evidence type="ECO:0000256" key="4">
    <source>
        <dbReference type="ARBA" id="ARBA00023136"/>
    </source>
</evidence>
<dbReference type="AlphaFoldDB" id="A0AAV5TF86"/>
<dbReference type="InterPro" id="IPR051068">
    <property type="entry name" value="MFS_Domain-Containing_Protein"/>
</dbReference>
<evidence type="ECO:0000313" key="7">
    <source>
        <dbReference type="Proteomes" id="UP001432027"/>
    </source>
</evidence>
<evidence type="ECO:0000313" key="6">
    <source>
        <dbReference type="EMBL" id="GMS91873.1"/>
    </source>
</evidence>
<feature type="transmembrane region" description="Helical" evidence="5">
    <location>
        <begin position="48"/>
        <end position="70"/>
    </location>
</feature>
<feature type="non-terminal residue" evidence="6">
    <location>
        <position position="106"/>
    </location>
</feature>
<dbReference type="PANTHER" id="PTHR23510:SF25">
    <property type="entry name" value="MFS DOMAIN-CONTAINING PROTEIN"/>
    <property type="match status" value="1"/>
</dbReference>